<evidence type="ECO:0000256" key="2">
    <source>
        <dbReference type="ARBA" id="ARBA00008770"/>
    </source>
</evidence>
<comment type="similarity">
    <text evidence="2">Belongs to the trehalose phosphatase family.</text>
</comment>
<comment type="caution">
    <text evidence="5">The sequence shown here is derived from an EMBL/GenBank/DDBJ whole genome shotgun (WGS) entry which is preliminary data.</text>
</comment>
<dbReference type="Gene3D" id="3.40.50.1000">
    <property type="entry name" value="HAD superfamily/HAD-like"/>
    <property type="match status" value="1"/>
</dbReference>
<dbReference type="Pfam" id="PF02358">
    <property type="entry name" value="Trehalose_PPase"/>
    <property type="match status" value="1"/>
</dbReference>
<dbReference type="InterPro" id="IPR003337">
    <property type="entry name" value="Trehalose_PPase"/>
</dbReference>
<evidence type="ECO:0000256" key="1">
    <source>
        <dbReference type="ARBA" id="ARBA00005199"/>
    </source>
</evidence>
<evidence type="ECO:0000313" key="5">
    <source>
        <dbReference type="EMBL" id="KKK72448.1"/>
    </source>
</evidence>
<dbReference type="InterPro" id="IPR036412">
    <property type="entry name" value="HAD-like_sf"/>
</dbReference>
<dbReference type="InterPro" id="IPR044651">
    <property type="entry name" value="OTSB-like"/>
</dbReference>
<reference evidence="5" key="1">
    <citation type="journal article" date="2015" name="Nature">
        <title>Complex archaea that bridge the gap between prokaryotes and eukaryotes.</title>
        <authorList>
            <person name="Spang A."/>
            <person name="Saw J.H."/>
            <person name="Jorgensen S.L."/>
            <person name="Zaremba-Niedzwiedzka K."/>
            <person name="Martijn J."/>
            <person name="Lind A.E."/>
            <person name="van Eijk R."/>
            <person name="Schleper C."/>
            <person name="Guy L."/>
            <person name="Ettema T.J."/>
        </authorList>
    </citation>
    <scope>NUCLEOTIDE SEQUENCE</scope>
</reference>
<evidence type="ECO:0000256" key="4">
    <source>
        <dbReference type="ARBA" id="ARBA00022801"/>
    </source>
</evidence>
<protein>
    <recommendedName>
        <fullName evidence="3">trehalose-phosphatase</fullName>
        <ecNumber evidence="3">3.1.3.12</ecNumber>
    </recommendedName>
</protein>
<evidence type="ECO:0000256" key="3">
    <source>
        <dbReference type="ARBA" id="ARBA00013086"/>
    </source>
</evidence>
<gene>
    <name evidence="5" type="ORF">LCGC14_2903770</name>
</gene>
<dbReference type="EC" id="3.1.3.12" evidence="3"/>
<dbReference type="InterPro" id="IPR023214">
    <property type="entry name" value="HAD_sf"/>
</dbReference>
<proteinExistence type="inferred from homology"/>
<dbReference type="Gene3D" id="3.30.70.1020">
    <property type="entry name" value="Trehalose-6-phosphate phosphatase related protein, domain 2"/>
    <property type="match status" value="1"/>
</dbReference>
<dbReference type="GO" id="GO:0004805">
    <property type="term" value="F:trehalose-phosphatase activity"/>
    <property type="evidence" value="ECO:0007669"/>
    <property type="project" value="UniProtKB-EC"/>
</dbReference>
<dbReference type="PANTHER" id="PTHR43768:SF3">
    <property type="entry name" value="TREHALOSE 6-PHOSPHATE PHOSPHATASE"/>
    <property type="match status" value="1"/>
</dbReference>
<dbReference type="SUPFAM" id="SSF56784">
    <property type="entry name" value="HAD-like"/>
    <property type="match status" value="1"/>
</dbReference>
<dbReference type="NCBIfam" id="TIGR01484">
    <property type="entry name" value="HAD-SF-IIB"/>
    <property type="match status" value="1"/>
</dbReference>
<sequence>MARELTSIEPLLPVLRERPFGLLSDIDGTLSPIVPRPEDAAVPEAIRALLGQLVAKGVKVALITGRSLDTARRIIGLDQVAYAADHGLTLWLDGRDERAPGLAEYEALARETEQELLAFTEAIQGVQLENKGPLLTVHYRRAGDPARAREAVLDALEHSATARRFRVQEGRMVIELRPPLDTDKGTALGMLVQRLGLRGAVCLGDDITDIDMFATVRRLRSQRFAGASVAVASEEAAPQVAEAADYTLAGQERVEWLLTELIRALP</sequence>
<accession>A0A0F8XU50</accession>
<dbReference type="EMBL" id="LAZR01057251">
    <property type="protein sequence ID" value="KKK72448.1"/>
    <property type="molecule type" value="Genomic_DNA"/>
</dbReference>
<organism evidence="5">
    <name type="scientific">marine sediment metagenome</name>
    <dbReference type="NCBI Taxonomy" id="412755"/>
    <lineage>
        <taxon>unclassified sequences</taxon>
        <taxon>metagenomes</taxon>
        <taxon>ecological metagenomes</taxon>
    </lineage>
</organism>
<comment type="pathway">
    <text evidence="1">Glycan biosynthesis; trehalose biosynthesis.</text>
</comment>
<dbReference type="AlphaFoldDB" id="A0A0F8XU50"/>
<dbReference type="InterPro" id="IPR006379">
    <property type="entry name" value="HAD-SF_hydro_IIB"/>
</dbReference>
<dbReference type="GO" id="GO:0005992">
    <property type="term" value="P:trehalose biosynthetic process"/>
    <property type="evidence" value="ECO:0007669"/>
    <property type="project" value="UniProtKB-UniPathway"/>
</dbReference>
<name>A0A0F8XU50_9ZZZZ</name>
<dbReference type="NCBIfam" id="TIGR00685">
    <property type="entry name" value="T6PP"/>
    <property type="match status" value="1"/>
</dbReference>
<keyword evidence="4" id="KW-0378">Hydrolase</keyword>
<dbReference type="PANTHER" id="PTHR43768">
    <property type="entry name" value="TREHALOSE 6-PHOSPHATE PHOSPHATASE"/>
    <property type="match status" value="1"/>
</dbReference>
<dbReference type="UniPathway" id="UPA00299"/>